<reference evidence="4 5" key="1">
    <citation type="journal article" date="2010" name="Proc. Natl. Acad. Sci. U.S.A.">
        <title>Insights into evolution of multicellular fungi from the assembled chromosomes of the mushroom Coprinopsis cinerea (Coprinus cinereus).</title>
        <authorList>
            <person name="Stajich J.E."/>
            <person name="Wilke S.K."/>
            <person name="Ahren D."/>
            <person name="Au C.H."/>
            <person name="Birren B.W."/>
            <person name="Borodovsky M."/>
            <person name="Burns C."/>
            <person name="Canback B."/>
            <person name="Casselton L.A."/>
            <person name="Cheng C.K."/>
            <person name="Deng J."/>
            <person name="Dietrich F.S."/>
            <person name="Fargo D.C."/>
            <person name="Farman M.L."/>
            <person name="Gathman A.C."/>
            <person name="Goldberg J."/>
            <person name="Guigo R."/>
            <person name="Hoegger P.J."/>
            <person name="Hooker J.B."/>
            <person name="Huggins A."/>
            <person name="James T.Y."/>
            <person name="Kamada T."/>
            <person name="Kilaru S."/>
            <person name="Kodira C."/>
            <person name="Kues U."/>
            <person name="Kupfer D."/>
            <person name="Kwan H.S."/>
            <person name="Lomsadze A."/>
            <person name="Li W."/>
            <person name="Lilly W.W."/>
            <person name="Ma L.J."/>
            <person name="Mackey A.J."/>
            <person name="Manning G."/>
            <person name="Martin F."/>
            <person name="Muraguchi H."/>
            <person name="Natvig D.O."/>
            <person name="Palmerini H."/>
            <person name="Ramesh M.A."/>
            <person name="Rehmeyer C.J."/>
            <person name="Roe B.A."/>
            <person name="Shenoy N."/>
            <person name="Stanke M."/>
            <person name="Ter-Hovhannisyan V."/>
            <person name="Tunlid A."/>
            <person name="Velagapudi R."/>
            <person name="Vision T.J."/>
            <person name="Zeng Q."/>
            <person name="Zolan M.E."/>
            <person name="Pukkila P.J."/>
        </authorList>
    </citation>
    <scope>NUCLEOTIDE SEQUENCE [LARGE SCALE GENOMIC DNA]</scope>
    <source>
        <strain evidence="5">Okayama-7 / 130 / ATCC MYA-4618 / FGSC 9003</strain>
    </source>
</reference>
<feature type="transmembrane region" description="Helical" evidence="2">
    <location>
        <begin position="205"/>
        <end position="226"/>
    </location>
</feature>
<keyword evidence="3" id="KW-0732">Signal</keyword>
<feature type="region of interest" description="Disordered" evidence="1">
    <location>
        <begin position="247"/>
        <end position="329"/>
    </location>
</feature>
<feature type="chain" id="PRO_5002726981" description="Mid2 domain-containing protein" evidence="3">
    <location>
        <begin position="29"/>
        <end position="329"/>
    </location>
</feature>
<proteinExistence type="predicted"/>
<evidence type="ECO:0000313" key="4">
    <source>
        <dbReference type="EMBL" id="EAU92704.1"/>
    </source>
</evidence>
<evidence type="ECO:0000256" key="3">
    <source>
        <dbReference type="SAM" id="SignalP"/>
    </source>
</evidence>
<dbReference type="VEuPathDB" id="FungiDB:CC1G_01749"/>
<evidence type="ECO:0000256" key="2">
    <source>
        <dbReference type="SAM" id="Phobius"/>
    </source>
</evidence>
<accession>A8N2A9</accession>
<dbReference type="KEGG" id="cci:CC1G_01749"/>
<dbReference type="AlphaFoldDB" id="A8N2A9"/>
<feature type="compositionally biased region" description="Low complexity" evidence="1">
    <location>
        <begin position="66"/>
        <end position="91"/>
    </location>
</feature>
<feature type="region of interest" description="Disordered" evidence="1">
    <location>
        <begin position="122"/>
        <end position="174"/>
    </location>
</feature>
<feature type="region of interest" description="Disordered" evidence="1">
    <location>
        <begin position="48"/>
        <end position="91"/>
    </location>
</feature>
<keyword evidence="5" id="KW-1185">Reference proteome</keyword>
<keyword evidence="2" id="KW-0812">Transmembrane</keyword>
<name>A8N2A9_COPC7</name>
<protein>
    <recommendedName>
        <fullName evidence="6">Mid2 domain-containing protein</fullName>
    </recommendedName>
</protein>
<dbReference type="GeneID" id="6005495"/>
<evidence type="ECO:0008006" key="6">
    <source>
        <dbReference type="Google" id="ProtNLM"/>
    </source>
</evidence>
<keyword evidence="2" id="KW-1133">Transmembrane helix</keyword>
<organism evidence="4 5">
    <name type="scientific">Coprinopsis cinerea (strain Okayama-7 / 130 / ATCC MYA-4618 / FGSC 9003)</name>
    <name type="common">Inky cap fungus</name>
    <name type="synonym">Hormographiella aspergillata</name>
    <dbReference type="NCBI Taxonomy" id="240176"/>
    <lineage>
        <taxon>Eukaryota</taxon>
        <taxon>Fungi</taxon>
        <taxon>Dikarya</taxon>
        <taxon>Basidiomycota</taxon>
        <taxon>Agaricomycotina</taxon>
        <taxon>Agaricomycetes</taxon>
        <taxon>Agaricomycetidae</taxon>
        <taxon>Agaricales</taxon>
        <taxon>Agaricineae</taxon>
        <taxon>Psathyrellaceae</taxon>
        <taxon>Coprinopsis</taxon>
    </lineage>
</organism>
<feature type="compositionally biased region" description="Gly residues" evidence="1">
    <location>
        <begin position="319"/>
        <end position="329"/>
    </location>
</feature>
<feature type="signal peptide" evidence="3">
    <location>
        <begin position="1"/>
        <end position="28"/>
    </location>
</feature>
<feature type="compositionally biased region" description="Basic and acidic residues" evidence="1">
    <location>
        <begin position="247"/>
        <end position="257"/>
    </location>
</feature>
<dbReference type="EMBL" id="AACS02000001">
    <property type="protein sequence ID" value="EAU92704.1"/>
    <property type="molecule type" value="Genomic_DNA"/>
</dbReference>
<comment type="caution">
    <text evidence="4">The sequence shown here is derived from an EMBL/GenBank/DDBJ whole genome shotgun (WGS) entry which is preliminary data.</text>
</comment>
<dbReference type="RefSeq" id="XP_001829069.1">
    <property type="nucleotide sequence ID" value="XM_001829017.2"/>
</dbReference>
<dbReference type="InParanoid" id="A8N2A9"/>
<evidence type="ECO:0000313" key="5">
    <source>
        <dbReference type="Proteomes" id="UP000001861"/>
    </source>
</evidence>
<evidence type="ECO:0000256" key="1">
    <source>
        <dbReference type="SAM" id="MobiDB-lite"/>
    </source>
</evidence>
<gene>
    <name evidence="4" type="ORF">CC1G_01749</name>
</gene>
<dbReference type="OrthoDB" id="3261505at2759"/>
<keyword evidence="2" id="KW-0472">Membrane</keyword>
<dbReference type="Proteomes" id="UP000001861">
    <property type="component" value="Unassembled WGS sequence"/>
</dbReference>
<dbReference type="OMA" id="NPIPDHD"/>
<sequence length="329" mass="33553">MPPLSSKTTTFLAYLTLILAVSAAVVEAHEPLRARGGHASLKRIIRKRAPQDSDASTDSGFPFPPIIGAAPIPSASESASESATPSSVLSGSASASASVSASAEPSASASVSASVSASGSVSGSASASASASASESESASATPSATPAEEEEEPIVTDTPAQPTERSTSTRVAQTKTVIHDVEVEATAPPSMAGAAADDQSKSNIVTILIAVVASVGGVFILWTVFRKWKLGSSKKFDRRLQPIDWEKPTHEDDRDPGIIPSHRRHSGSSLNSSGHGHGSARSNTNFGLPEHDFTAGPAHLSPVGGYADMSRGPSPGPQFGGYAAGPRY</sequence>
<feature type="compositionally biased region" description="Polar residues" evidence="1">
    <location>
        <begin position="159"/>
        <end position="174"/>
    </location>
</feature>
<feature type="compositionally biased region" description="Low complexity" evidence="1">
    <location>
        <begin position="122"/>
        <end position="147"/>
    </location>
</feature>
<dbReference type="eggNOG" id="ENOG502S607">
    <property type="taxonomic scope" value="Eukaryota"/>
</dbReference>